<dbReference type="GO" id="GO:0030425">
    <property type="term" value="C:dendrite"/>
    <property type="evidence" value="ECO:0007669"/>
    <property type="project" value="TreeGrafter"/>
</dbReference>
<dbReference type="GO" id="GO:1900271">
    <property type="term" value="P:regulation of long-term synaptic potentiation"/>
    <property type="evidence" value="ECO:0007669"/>
    <property type="project" value="TreeGrafter"/>
</dbReference>
<feature type="domain" description="EF-hand" evidence="2">
    <location>
        <begin position="76"/>
        <end position="111"/>
    </location>
</feature>
<dbReference type="Proteomes" id="UP000507470">
    <property type="component" value="Unassembled WGS sequence"/>
</dbReference>
<evidence type="ECO:0000313" key="4">
    <source>
        <dbReference type="Proteomes" id="UP000507470"/>
    </source>
</evidence>
<dbReference type="EMBL" id="CACVKT020005542">
    <property type="protein sequence ID" value="CAC5395540.1"/>
    <property type="molecule type" value="Genomic_DNA"/>
</dbReference>
<dbReference type="GO" id="GO:0005634">
    <property type="term" value="C:nucleus"/>
    <property type="evidence" value="ECO:0007669"/>
    <property type="project" value="TreeGrafter"/>
</dbReference>
<dbReference type="PANTHER" id="PTHR19972">
    <property type="entry name" value="CALBINDIN"/>
    <property type="match status" value="1"/>
</dbReference>
<dbReference type="FunFam" id="1.10.238.10:FF:000262">
    <property type="entry name" value="calbindin-32 isoform X2"/>
    <property type="match status" value="1"/>
</dbReference>
<feature type="domain" description="EF-hand" evidence="2">
    <location>
        <begin position="271"/>
        <end position="307"/>
    </location>
</feature>
<accession>A0A6J8CKZ5</accession>
<dbReference type="GO" id="GO:0099509">
    <property type="term" value="P:regulation of presynaptic cytosolic calcium ion concentration"/>
    <property type="evidence" value="ECO:0007669"/>
    <property type="project" value="TreeGrafter"/>
</dbReference>
<evidence type="ECO:0000313" key="3">
    <source>
        <dbReference type="EMBL" id="CAC5395540.1"/>
    </source>
</evidence>
<dbReference type="Gene3D" id="1.10.238.10">
    <property type="entry name" value="EF-hand"/>
    <property type="match status" value="3"/>
</dbReference>
<keyword evidence="1" id="KW-0106">Calcium</keyword>
<dbReference type="InterPro" id="IPR002048">
    <property type="entry name" value="EF_hand_dom"/>
</dbReference>
<organism evidence="3 4">
    <name type="scientific">Mytilus coruscus</name>
    <name type="common">Sea mussel</name>
    <dbReference type="NCBI Taxonomy" id="42192"/>
    <lineage>
        <taxon>Eukaryota</taxon>
        <taxon>Metazoa</taxon>
        <taxon>Spiralia</taxon>
        <taxon>Lophotrochozoa</taxon>
        <taxon>Mollusca</taxon>
        <taxon>Bivalvia</taxon>
        <taxon>Autobranchia</taxon>
        <taxon>Pteriomorphia</taxon>
        <taxon>Mytilida</taxon>
        <taxon>Mytiloidea</taxon>
        <taxon>Mytilidae</taxon>
        <taxon>Mytilinae</taxon>
        <taxon>Mytilus</taxon>
    </lineage>
</organism>
<proteinExistence type="predicted"/>
<feature type="domain" description="EF-hand" evidence="2">
    <location>
        <begin position="122"/>
        <end position="157"/>
    </location>
</feature>
<dbReference type="SUPFAM" id="SSF47473">
    <property type="entry name" value="EF-hand"/>
    <property type="match status" value="2"/>
</dbReference>
<dbReference type="Pfam" id="PF13499">
    <property type="entry name" value="EF-hand_7"/>
    <property type="match status" value="1"/>
</dbReference>
<dbReference type="PANTHER" id="PTHR19972:SF10">
    <property type="entry name" value="CALBINDIN-32"/>
    <property type="match status" value="1"/>
</dbReference>
<dbReference type="InterPro" id="IPR018247">
    <property type="entry name" value="EF_Hand_1_Ca_BS"/>
</dbReference>
<dbReference type="GO" id="GO:0005509">
    <property type="term" value="F:calcium ion binding"/>
    <property type="evidence" value="ECO:0007669"/>
    <property type="project" value="InterPro"/>
</dbReference>
<dbReference type="SMART" id="SM00054">
    <property type="entry name" value="EFh"/>
    <property type="match status" value="6"/>
</dbReference>
<dbReference type="PROSITE" id="PS00018">
    <property type="entry name" value="EF_HAND_1"/>
    <property type="match status" value="6"/>
</dbReference>
<dbReference type="Pfam" id="PF13833">
    <property type="entry name" value="EF-hand_8"/>
    <property type="match status" value="1"/>
</dbReference>
<dbReference type="Pfam" id="PF13202">
    <property type="entry name" value="EF-hand_5"/>
    <property type="match status" value="2"/>
</dbReference>
<feature type="domain" description="EF-hand" evidence="2">
    <location>
        <begin position="228"/>
        <end position="263"/>
    </location>
</feature>
<evidence type="ECO:0000259" key="2">
    <source>
        <dbReference type="PROSITE" id="PS50222"/>
    </source>
</evidence>
<gene>
    <name evidence="3" type="ORF">MCOR_30204</name>
</gene>
<dbReference type="OrthoDB" id="428774at2759"/>
<feature type="domain" description="EF-hand" evidence="2">
    <location>
        <begin position="26"/>
        <end position="61"/>
    </location>
</feature>
<protein>
    <submittedName>
        <fullName evidence="3">Calretinin,Calbindin,Secretagogin,Calbindin-32</fullName>
    </submittedName>
</protein>
<dbReference type="GO" id="GO:0043195">
    <property type="term" value="C:terminal bouton"/>
    <property type="evidence" value="ECO:0007669"/>
    <property type="project" value="TreeGrafter"/>
</dbReference>
<evidence type="ECO:0000256" key="1">
    <source>
        <dbReference type="ARBA" id="ARBA00022837"/>
    </source>
</evidence>
<sequence length="320" mass="37047">MADANKKSTNFLRQFRDLKTREFKQITAAQFMDVWNHYDDDGNGYIEGKELDGFLVELVTSINKEDVGPEVLSPTALEDAKQLVLNAFDENSDGRIDIAELAQILPTEETFLLLFRRDNPLDSSVEFMKVWKEYDKDRSGYIEADELKTFLYDLLKRCKRQGDVTEEQMITYTDTVLKLFDRNGDGKLQFSELAKNKDGKLQLSEMAKLLPVKENFLCRPVFKNANRLTTDDIDRVFSLYDRDNNGNIEDEELCGFLKDLMELVEEDYDEEDLLECKEILLEKCDLNHDGKINKKELAMVLMSYNRISTSDEPDLNEESG</sequence>
<dbReference type="PROSITE" id="PS50222">
    <property type="entry name" value="EF_HAND_2"/>
    <property type="match status" value="5"/>
</dbReference>
<dbReference type="InterPro" id="IPR051001">
    <property type="entry name" value="Calbindin_Ca-bind"/>
</dbReference>
<dbReference type="GO" id="GO:0005829">
    <property type="term" value="C:cytosol"/>
    <property type="evidence" value="ECO:0007669"/>
    <property type="project" value="TreeGrafter"/>
</dbReference>
<dbReference type="InterPro" id="IPR011992">
    <property type="entry name" value="EF-hand-dom_pair"/>
</dbReference>
<name>A0A6J8CKZ5_MYTCO</name>
<keyword evidence="4" id="KW-1185">Reference proteome</keyword>
<dbReference type="AlphaFoldDB" id="A0A6J8CKZ5"/>
<reference evidence="3 4" key="1">
    <citation type="submission" date="2020-06" db="EMBL/GenBank/DDBJ databases">
        <authorList>
            <person name="Li R."/>
            <person name="Bekaert M."/>
        </authorList>
    </citation>
    <scope>NUCLEOTIDE SEQUENCE [LARGE SCALE GENOMIC DNA]</scope>
    <source>
        <strain evidence="4">wild</strain>
    </source>
</reference>